<dbReference type="EMBL" id="FQ790359">
    <property type="protein sequence ID" value="CCD56266.1"/>
    <property type="molecule type" value="Genomic_DNA"/>
</dbReference>
<proteinExistence type="predicted"/>
<dbReference type="HOGENOM" id="CLU_2589494_0_0_1"/>
<evidence type="ECO:0000313" key="1">
    <source>
        <dbReference type="EMBL" id="CCD56266.1"/>
    </source>
</evidence>
<dbReference type="Proteomes" id="UP000008177">
    <property type="component" value="Unplaced contigs"/>
</dbReference>
<name>G2YX28_BOTF4</name>
<organism evidence="1 2">
    <name type="scientific">Botryotinia fuckeliana (strain T4)</name>
    <name type="common">Noble rot fungus</name>
    <name type="synonym">Botrytis cinerea</name>
    <dbReference type="NCBI Taxonomy" id="999810"/>
    <lineage>
        <taxon>Eukaryota</taxon>
        <taxon>Fungi</taxon>
        <taxon>Dikarya</taxon>
        <taxon>Ascomycota</taxon>
        <taxon>Pezizomycotina</taxon>
        <taxon>Leotiomycetes</taxon>
        <taxon>Helotiales</taxon>
        <taxon>Sclerotiniaceae</taxon>
        <taxon>Botrytis</taxon>
    </lineage>
</organism>
<reference evidence="2" key="1">
    <citation type="journal article" date="2011" name="PLoS Genet.">
        <title>Genomic analysis of the necrotrophic fungal pathogens Sclerotinia sclerotiorum and Botrytis cinerea.</title>
        <authorList>
            <person name="Amselem J."/>
            <person name="Cuomo C.A."/>
            <person name="van Kan J.A."/>
            <person name="Viaud M."/>
            <person name="Benito E.P."/>
            <person name="Couloux A."/>
            <person name="Coutinho P.M."/>
            <person name="de Vries R.P."/>
            <person name="Dyer P.S."/>
            <person name="Fillinger S."/>
            <person name="Fournier E."/>
            <person name="Gout L."/>
            <person name="Hahn M."/>
            <person name="Kohn L."/>
            <person name="Lapalu N."/>
            <person name="Plummer K.M."/>
            <person name="Pradier J.M."/>
            <person name="Quevillon E."/>
            <person name="Sharon A."/>
            <person name="Simon A."/>
            <person name="ten Have A."/>
            <person name="Tudzynski B."/>
            <person name="Tudzynski P."/>
            <person name="Wincker P."/>
            <person name="Andrew M."/>
            <person name="Anthouard V."/>
            <person name="Beever R.E."/>
            <person name="Beffa R."/>
            <person name="Benoit I."/>
            <person name="Bouzid O."/>
            <person name="Brault B."/>
            <person name="Chen Z."/>
            <person name="Choquer M."/>
            <person name="Collemare J."/>
            <person name="Cotton P."/>
            <person name="Danchin E.G."/>
            <person name="Da Silva C."/>
            <person name="Gautier A."/>
            <person name="Giraud C."/>
            <person name="Giraud T."/>
            <person name="Gonzalez C."/>
            <person name="Grossetete S."/>
            <person name="Guldener U."/>
            <person name="Henrissat B."/>
            <person name="Howlett B.J."/>
            <person name="Kodira C."/>
            <person name="Kretschmer M."/>
            <person name="Lappartient A."/>
            <person name="Leroch M."/>
            <person name="Levis C."/>
            <person name="Mauceli E."/>
            <person name="Neuveglise C."/>
            <person name="Oeser B."/>
            <person name="Pearson M."/>
            <person name="Poulain J."/>
            <person name="Poussereau N."/>
            <person name="Quesneville H."/>
            <person name="Rascle C."/>
            <person name="Schumacher J."/>
            <person name="Segurens B."/>
            <person name="Sexton A."/>
            <person name="Silva E."/>
            <person name="Sirven C."/>
            <person name="Soanes D.M."/>
            <person name="Talbot N.J."/>
            <person name="Templeton M."/>
            <person name="Yandava C."/>
            <person name="Yarden O."/>
            <person name="Zeng Q."/>
            <person name="Rollins J.A."/>
            <person name="Lebrun M.H."/>
            <person name="Dickman M."/>
        </authorList>
    </citation>
    <scope>NUCLEOTIDE SEQUENCE [LARGE SCALE GENOMIC DNA]</scope>
    <source>
        <strain evidence="2">T4</strain>
    </source>
</reference>
<dbReference type="AlphaFoldDB" id="G2YX28"/>
<gene>
    <name evidence="1" type="ORF">BofuT4_uP148760.1</name>
</gene>
<evidence type="ECO:0000313" key="2">
    <source>
        <dbReference type="Proteomes" id="UP000008177"/>
    </source>
</evidence>
<dbReference type="InParanoid" id="G2YX28"/>
<accession>G2YX28</accession>
<sequence>MFIVIHFVRNSFQEKVPVPSDSFPTLYEPGQYSGQKRGSHNHANLPSNIPTCHGYLEKSVQIDLNNQTALKLWLEKLCCV</sequence>
<protein>
    <submittedName>
        <fullName evidence="1">Uncharacterized protein</fullName>
    </submittedName>
</protein>